<feature type="compositionally biased region" description="Polar residues" evidence="4">
    <location>
        <begin position="297"/>
        <end position="314"/>
    </location>
</feature>
<dbReference type="EMBL" id="CAKOGP040000110">
    <property type="protein sequence ID" value="CAJ1930139.1"/>
    <property type="molecule type" value="Genomic_DNA"/>
</dbReference>
<dbReference type="PANTHER" id="PTHR22792">
    <property type="entry name" value="LUPUS LA PROTEIN-RELATED"/>
    <property type="match status" value="1"/>
</dbReference>
<evidence type="ECO:0000256" key="3">
    <source>
        <dbReference type="PROSITE-ProRule" id="PRU00332"/>
    </source>
</evidence>
<sequence>MAESKSSEEWPAKISSNQKETEAFDCPKCAANTIFQRTEPSTEILEKLARQVEYYFSATNLNKDTYVSTLRSLNDGYVPVTIIANFGKVRSLAPYDSVEAVRRASEEHSGLLEVVQIESTTGKRISCKEDQGTSFVQAVGPIGGEPIPTSKLSAKTAMMTSVGCTVPVAHTSPAVQNTVVLREVPNTMQESDIRRLFAFERCPSIQNMHKDVANCWFVTLDTISRDEMLEVMLALRQAKCPSGESVKARVKSGVVMNRDALASPLAFYSSLPAQTDSVRSNNSRKSKKRKNGKSRNIKTNNSTIAVTKGKNSTSGRRRGNGTKSNDSEHKTNGKSAGKKGSSMAFPLLSLGGGQFPPLPSEFSQCSSNRVEVEKVPTHYELGIKGSANSDSSSTATTSTSSSKSPPLETSMGGYAAALRKVATLSVKDGHQETRLQSNLQTEKKKKIEASSAARNTRPPTKSQLRMDLASDVDVKPPTWGHGSFAEILRTEETAQASKS</sequence>
<dbReference type="Proteomes" id="UP001295423">
    <property type="component" value="Unassembled WGS sequence"/>
</dbReference>
<keyword evidence="2 3" id="KW-0694">RNA-binding</keyword>
<dbReference type="PROSITE" id="PS50961">
    <property type="entry name" value="HTH_LA"/>
    <property type="match status" value="1"/>
</dbReference>
<gene>
    <name evidence="6" type="ORF">CYCCA115_LOCUS1849</name>
</gene>
<reference evidence="6" key="1">
    <citation type="submission" date="2023-08" db="EMBL/GenBank/DDBJ databases">
        <authorList>
            <person name="Audoor S."/>
            <person name="Bilcke G."/>
        </authorList>
    </citation>
    <scope>NUCLEOTIDE SEQUENCE</scope>
</reference>
<evidence type="ECO:0000256" key="2">
    <source>
        <dbReference type="ARBA" id="ARBA00022884"/>
    </source>
</evidence>
<feature type="compositionally biased region" description="Polar residues" evidence="4">
    <location>
        <begin position="452"/>
        <end position="463"/>
    </location>
</feature>
<dbReference type="GO" id="GO:0005634">
    <property type="term" value="C:nucleus"/>
    <property type="evidence" value="ECO:0007669"/>
    <property type="project" value="TreeGrafter"/>
</dbReference>
<dbReference type="SUPFAM" id="SSF46785">
    <property type="entry name" value="Winged helix' DNA-binding domain"/>
    <property type="match status" value="1"/>
</dbReference>
<organism evidence="6 7">
    <name type="scientific">Cylindrotheca closterium</name>
    <dbReference type="NCBI Taxonomy" id="2856"/>
    <lineage>
        <taxon>Eukaryota</taxon>
        <taxon>Sar</taxon>
        <taxon>Stramenopiles</taxon>
        <taxon>Ochrophyta</taxon>
        <taxon>Bacillariophyta</taxon>
        <taxon>Bacillariophyceae</taxon>
        <taxon>Bacillariophycidae</taxon>
        <taxon>Bacillariales</taxon>
        <taxon>Bacillariaceae</taxon>
        <taxon>Cylindrotheca</taxon>
    </lineage>
</organism>
<feature type="compositionally biased region" description="Basic residues" evidence="4">
    <location>
        <begin position="282"/>
        <end position="296"/>
    </location>
</feature>
<dbReference type="InterPro" id="IPR006630">
    <property type="entry name" value="La_HTH"/>
</dbReference>
<dbReference type="Pfam" id="PF26088">
    <property type="entry name" value="RRM_LARP4"/>
    <property type="match status" value="1"/>
</dbReference>
<dbReference type="InterPro" id="IPR058699">
    <property type="entry name" value="RRM_LARP4/4B"/>
</dbReference>
<comment type="caution">
    <text evidence="6">The sequence shown here is derived from an EMBL/GenBank/DDBJ whole genome shotgun (WGS) entry which is preliminary data.</text>
</comment>
<evidence type="ECO:0000256" key="4">
    <source>
        <dbReference type="SAM" id="MobiDB-lite"/>
    </source>
</evidence>
<dbReference type="CDD" id="cd07323">
    <property type="entry name" value="LAM"/>
    <property type="match status" value="1"/>
</dbReference>
<keyword evidence="1" id="KW-0597">Phosphoprotein</keyword>
<dbReference type="AlphaFoldDB" id="A0AAD2CCX1"/>
<evidence type="ECO:0000259" key="5">
    <source>
        <dbReference type="PROSITE" id="PS50961"/>
    </source>
</evidence>
<evidence type="ECO:0000313" key="7">
    <source>
        <dbReference type="Proteomes" id="UP001295423"/>
    </source>
</evidence>
<evidence type="ECO:0000256" key="1">
    <source>
        <dbReference type="ARBA" id="ARBA00022553"/>
    </source>
</evidence>
<dbReference type="GO" id="GO:0003729">
    <property type="term" value="F:mRNA binding"/>
    <property type="evidence" value="ECO:0007669"/>
    <property type="project" value="TreeGrafter"/>
</dbReference>
<evidence type="ECO:0000313" key="6">
    <source>
        <dbReference type="EMBL" id="CAJ1930139.1"/>
    </source>
</evidence>
<feature type="region of interest" description="Disordered" evidence="4">
    <location>
        <begin position="274"/>
        <end position="348"/>
    </location>
</feature>
<feature type="domain" description="HTH La-type RNA-binding" evidence="5">
    <location>
        <begin position="38"/>
        <end position="131"/>
    </location>
</feature>
<dbReference type="PANTHER" id="PTHR22792:SF140">
    <property type="entry name" value="ACHILLES, ISOFORM A"/>
    <property type="match status" value="1"/>
</dbReference>
<feature type="region of interest" description="Disordered" evidence="4">
    <location>
        <begin position="427"/>
        <end position="499"/>
    </location>
</feature>
<dbReference type="SMART" id="SM00715">
    <property type="entry name" value="LA"/>
    <property type="match status" value="1"/>
</dbReference>
<accession>A0AAD2CCX1</accession>
<dbReference type="InterPro" id="IPR036388">
    <property type="entry name" value="WH-like_DNA-bd_sf"/>
</dbReference>
<proteinExistence type="predicted"/>
<protein>
    <recommendedName>
        <fullName evidence="5">HTH La-type RNA-binding domain-containing protein</fullName>
    </recommendedName>
</protein>
<dbReference type="Pfam" id="PF05383">
    <property type="entry name" value="La"/>
    <property type="match status" value="1"/>
</dbReference>
<dbReference type="InterPro" id="IPR045180">
    <property type="entry name" value="La_dom_prot"/>
</dbReference>
<feature type="compositionally biased region" description="Low complexity" evidence="4">
    <location>
        <begin position="386"/>
        <end position="410"/>
    </location>
</feature>
<dbReference type="Gene3D" id="1.10.10.10">
    <property type="entry name" value="Winged helix-like DNA-binding domain superfamily/Winged helix DNA-binding domain"/>
    <property type="match status" value="1"/>
</dbReference>
<dbReference type="InterPro" id="IPR036390">
    <property type="entry name" value="WH_DNA-bd_sf"/>
</dbReference>
<name>A0AAD2CCX1_9STRA</name>
<feature type="region of interest" description="Disordered" evidence="4">
    <location>
        <begin position="382"/>
        <end position="410"/>
    </location>
</feature>
<keyword evidence="7" id="KW-1185">Reference proteome</keyword>